<reference evidence="5" key="1">
    <citation type="journal article" date="2019" name="J. Bacteriol.">
        <title>A Mutagenic Screen Identifies a TonB-Dependent Receptor Required for the Lanthanide Metal Switch in the Type I Methanotroph 'Methylotuvimicrobium buryatense' 5GB1C.</title>
        <authorList>
            <person name="Groom J.D."/>
            <person name="Ford S.M."/>
            <person name="Pesesky M.W."/>
            <person name="Lidstrom M.E."/>
        </authorList>
    </citation>
    <scope>NUCLEOTIDE SEQUENCE [LARGE SCALE GENOMIC DNA]</scope>
    <source>
        <strain evidence="5">5GB1C</strain>
    </source>
</reference>
<dbReference type="InterPro" id="IPR001343">
    <property type="entry name" value="Hemolysn_Ca-bd"/>
</dbReference>
<accession>A0A4P9USJ1</accession>
<dbReference type="InterPro" id="IPR011049">
    <property type="entry name" value="Serralysin-like_metalloprot_C"/>
</dbReference>
<dbReference type="GO" id="GO:0005576">
    <property type="term" value="C:extracellular region"/>
    <property type="evidence" value="ECO:0007669"/>
    <property type="project" value="UniProtKB-SubCell"/>
</dbReference>
<dbReference type="OrthoDB" id="5567377at2"/>
<dbReference type="EMBL" id="CP035467">
    <property type="protein sequence ID" value="QCW83503.1"/>
    <property type="molecule type" value="Genomic_DNA"/>
</dbReference>
<keyword evidence="2" id="KW-0964">Secreted</keyword>
<dbReference type="GO" id="GO:0005509">
    <property type="term" value="F:calcium ion binding"/>
    <property type="evidence" value="ECO:0007669"/>
    <property type="project" value="InterPro"/>
</dbReference>
<dbReference type="Proteomes" id="UP000305881">
    <property type="component" value="Chromosome"/>
</dbReference>
<dbReference type="RefSeq" id="WP_017842713.1">
    <property type="nucleotide sequence ID" value="NZ_CP035467.1"/>
</dbReference>
<dbReference type="InterPro" id="IPR018511">
    <property type="entry name" value="Hemolysin-typ_Ca-bd_CS"/>
</dbReference>
<dbReference type="AlphaFoldDB" id="A0A4P9USJ1"/>
<gene>
    <name evidence="4" type="ORF">EQU24_15555</name>
</gene>
<evidence type="ECO:0000256" key="3">
    <source>
        <dbReference type="ARBA" id="ARBA00022837"/>
    </source>
</evidence>
<dbReference type="Gene3D" id="2.150.10.10">
    <property type="entry name" value="Serralysin-like metalloprotease, C-terminal"/>
    <property type="match status" value="2"/>
</dbReference>
<sequence>MSTTPTDGRDIFYVTTGNQTIDGKAGLDVVFFNGNSTDYTIEVNENEVIVTHINGSDGSNRLINIEKIIFLDKQILLSQETLVNTLTAGAQNASTLLAYPDGGFINFWQGPDGYYFRKFDTNGRGIGIEQRILSGIGEGANVSPALFSDGSIVLAWSAPDADGSGVYVQLFDADGKSPSNIFRANDTITDDQGLPAIAVLQNDRFVVAWSSTNQGDSLQNNGIPMGSTPNQTGVFSQLFDKFGNPLGWETKISDSGGSDAFVTALTGGGYIIGYEAISSGTEQMLIFAKRFDNAGQFKGFLTADDSGIVINATIETPKSVSNPDYNEHASQQKFPTAAQLNNGNIVVVWQAPRDAYPRAPNPLDAHDFSIVARIYNANGQVLTDEIHVNTFTTYDQTHPAVAALTGGGFVVVWQSMLQDESYWGVYGQRFNANGTKVGGEFQVNTTVHDSQQQPTVIGLSDGGFVVSWEAEYQDGHQQGVFQDGDAATEIVMQRYNALGIPLGRSLSGGSGDDTIITNGTVGVDISGGAGNDVLVGGDGNDVIRGGRGNNTLDGGAGDDILIGGPGNDIFIGSPGNNVIIGGGGSNILRLEGSINDYELSGTPGNYTLLGEGQAYSIQGVGLLEFSSGDVIPLIGDIDQGGSTGIGITVEDRDTTTANVLTGTNFDDILIGGNTRGEPDILQGGLGNDLYIALGNRLVIFDTGGNNTLQVASGIDLSQPHRGPIKGLEYIDNVTLTGKGNFKLVGNDNNNILKGNDGNNKIFGGAGDDIIYGGLGRDRLSGGPGTDTFVFDTPPSAKNRDFIVDFSNDIIKLSSTIYSGLDPNQNGNINFISGPGLRKAHTDTASFLVYNTKTGILYYDAENNSKAEPIVKVGIVDAGTFTAANLTVADFEFF</sequence>
<keyword evidence="5" id="KW-1185">Reference proteome</keyword>
<evidence type="ECO:0000256" key="1">
    <source>
        <dbReference type="ARBA" id="ARBA00004613"/>
    </source>
</evidence>
<evidence type="ECO:0000313" key="4">
    <source>
        <dbReference type="EMBL" id="QCW83503.1"/>
    </source>
</evidence>
<proteinExistence type="predicted"/>
<organism evidence="4 5">
    <name type="scientific">Methylotuvimicrobium buryatense</name>
    <name type="common">Methylomicrobium buryatense</name>
    <dbReference type="NCBI Taxonomy" id="95641"/>
    <lineage>
        <taxon>Bacteria</taxon>
        <taxon>Pseudomonadati</taxon>
        <taxon>Pseudomonadota</taxon>
        <taxon>Gammaproteobacteria</taxon>
        <taxon>Methylococcales</taxon>
        <taxon>Methylococcaceae</taxon>
        <taxon>Methylotuvimicrobium</taxon>
    </lineage>
</organism>
<dbReference type="SUPFAM" id="SSF51120">
    <property type="entry name" value="beta-Roll"/>
    <property type="match status" value="2"/>
</dbReference>
<name>A0A4P9USJ1_METBY</name>
<keyword evidence="3" id="KW-0106">Calcium</keyword>
<dbReference type="STRING" id="675511.GCA_000341735_04339"/>
<dbReference type="PANTHER" id="PTHR38340">
    <property type="entry name" value="S-LAYER PROTEIN"/>
    <property type="match status" value="1"/>
</dbReference>
<dbReference type="PANTHER" id="PTHR38340:SF1">
    <property type="entry name" value="S-LAYER PROTEIN"/>
    <property type="match status" value="1"/>
</dbReference>
<dbReference type="KEGG" id="mbur:EQU24_15555"/>
<protein>
    <submittedName>
        <fullName evidence="4">Calcium-binding protein</fullName>
    </submittedName>
</protein>
<dbReference type="PROSITE" id="PS00330">
    <property type="entry name" value="HEMOLYSIN_CALCIUM"/>
    <property type="match status" value="1"/>
</dbReference>
<dbReference type="PRINTS" id="PR00313">
    <property type="entry name" value="CABNDNGRPT"/>
</dbReference>
<dbReference type="InterPro" id="IPR050557">
    <property type="entry name" value="RTX_toxin/Mannuronan_C5-epim"/>
</dbReference>
<comment type="subcellular location">
    <subcellularLocation>
        <location evidence="1">Secreted</location>
    </subcellularLocation>
</comment>
<dbReference type="Pfam" id="PF00353">
    <property type="entry name" value="HemolysinCabind"/>
    <property type="match status" value="4"/>
</dbReference>
<evidence type="ECO:0000313" key="5">
    <source>
        <dbReference type="Proteomes" id="UP000305881"/>
    </source>
</evidence>
<evidence type="ECO:0000256" key="2">
    <source>
        <dbReference type="ARBA" id="ARBA00022525"/>
    </source>
</evidence>